<evidence type="ECO:0000259" key="1">
    <source>
        <dbReference type="Pfam" id="PF00149"/>
    </source>
</evidence>
<dbReference type="SUPFAM" id="SSF56300">
    <property type="entry name" value="Metallo-dependent phosphatases"/>
    <property type="match status" value="1"/>
</dbReference>
<dbReference type="EMBL" id="AP024483">
    <property type="protein sequence ID" value="BCS83308.1"/>
    <property type="molecule type" value="Genomic_DNA"/>
</dbReference>
<organism evidence="2 3">
    <name type="scientific">Cotonvirus japonicus</name>
    <dbReference type="NCBI Taxonomy" id="2811091"/>
    <lineage>
        <taxon>Viruses</taxon>
        <taxon>Varidnaviria</taxon>
        <taxon>Bamfordvirae</taxon>
        <taxon>Nucleocytoviricota</taxon>
        <taxon>Megaviricetes</taxon>
        <taxon>Imitervirales</taxon>
        <taxon>Mimiviridae</taxon>
        <taxon>Megamimivirinae</taxon>
        <taxon>Cotonvirus</taxon>
        <taxon>Cotonvirus japonicum</taxon>
    </lineage>
</organism>
<protein>
    <submittedName>
        <fullName evidence="2">Metallo-dependent phosphatase</fullName>
    </submittedName>
</protein>
<feature type="domain" description="Calcineurin-like phosphoesterase" evidence="1">
    <location>
        <begin position="11"/>
        <end position="245"/>
    </location>
</feature>
<keyword evidence="3" id="KW-1185">Reference proteome</keyword>
<dbReference type="InterPro" id="IPR029052">
    <property type="entry name" value="Metallo-depent_PP-like"/>
</dbReference>
<evidence type="ECO:0000313" key="2">
    <source>
        <dbReference type="EMBL" id="BCS83308.1"/>
    </source>
</evidence>
<dbReference type="PANTHER" id="PTHR37844:SF1">
    <property type="entry name" value="CALCINEURIN-LIKE PHOSPHOESTERASE DOMAIN-CONTAINING PROTEIN"/>
    <property type="match status" value="1"/>
</dbReference>
<reference evidence="2 3" key="1">
    <citation type="submission" date="2021-02" db="EMBL/GenBank/DDBJ databases">
        <title>Cotonvirus japonicus, which uses Golgi apparatus of host cells for its virion factory, phylogenetically links tailed tupanvirus and icosahedral mimivirus.</title>
        <authorList>
            <person name="Takahashi H."/>
            <person name="Fukaya S."/>
            <person name="Song C."/>
            <person name="Murata K."/>
            <person name="Takemura M."/>
        </authorList>
    </citation>
    <scope>NUCLEOTIDE SEQUENCE [LARGE SCALE GENOMIC DNA]</scope>
</reference>
<evidence type="ECO:0000313" key="3">
    <source>
        <dbReference type="Proteomes" id="UP001321479"/>
    </source>
</evidence>
<name>A0ABM7NT09_9VIRU</name>
<dbReference type="Gene3D" id="3.60.21.10">
    <property type="match status" value="1"/>
</dbReference>
<dbReference type="Pfam" id="PF00149">
    <property type="entry name" value="Metallophos"/>
    <property type="match status" value="1"/>
</dbReference>
<dbReference type="InterPro" id="IPR004843">
    <property type="entry name" value="Calcineurin-like_PHP"/>
</dbReference>
<dbReference type="GeneID" id="80558513"/>
<dbReference type="RefSeq" id="YP_010841916.1">
    <property type="nucleotide sequence ID" value="NC_079139.1"/>
</dbReference>
<dbReference type="PANTHER" id="PTHR37844">
    <property type="entry name" value="SER/THR PROTEIN PHOSPHATASE SUPERFAMILY (AFU_ORTHOLOGUE AFUA_1G14840)"/>
    <property type="match status" value="1"/>
</dbReference>
<proteinExistence type="predicted"/>
<sequence>MSKKLRILRYVSDLHLEFLSNIEHNQKLKPLWEFKSSENDIYYLALIGDIGNPFNDNLSKFLNLTSKKYSHIFYVPGNHEYYNLNKHHPKTKSQFDEKLRDLCNEFTNVNIMNNSMFDLDDVLIVGSTLWSHIPDDCIKYICQNINDYHLIKKLNPVTNLIEKITAEDTNLWNKESIEFLDSTINNTEKPCIILTHHAPLYSNKETGNYTANPCYVNSPNNHAFHNDLTKLIKQPVIAWLYGHTHYTSKFMFNNVIIATNQLGYNHESIKFDIYAHINIDDLLINSL</sequence>
<accession>A0ABM7NT09</accession>
<dbReference type="Proteomes" id="UP001321479">
    <property type="component" value="Segment"/>
</dbReference>